<evidence type="ECO:0000259" key="1">
    <source>
        <dbReference type="Pfam" id="PF08387"/>
    </source>
</evidence>
<dbReference type="InterPro" id="IPR006566">
    <property type="entry name" value="FBD"/>
</dbReference>
<keyword evidence="3" id="KW-1185">Reference proteome</keyword>
<feature type="domain" description="FBD" evidence="1">
    <location>
        <begin position="21"/>
        <end position="63"/>
    </location>
</feature>
<dbReference type="AlphaFoldDB" id="A0A8X7SGI1"/>
<accession>A0A8X7SGI1</accession>
<dbReference type="EMBL" id="JAAMPC010000006">
    <property type="protein sequence ID" value="KAG2306619.1"/>
    <property type="molecule type" value="Genomic_DNA"/>
</dbReference>
<dbReference type="Proteomes" id="UP000886595">
    <property type="component" value="Unassembled WGS sequence"/>
</dbReference>
<sequence length="69" mass="7948">MLQELLLDFPMPRLCKFSTVLPHCFLSSLECVEMGIPVTEKADELNLARYFMENSTTLKKLVLRLNQST</sequence>
<organism evidence="2 3">
    <name type="scientific">Brassica carinata</name>
    <name type="common">Ethiopian mustard</name>
    <name type="synonym">Abyssinian cabbage</name>
    <dbReference type="NCBI Taxonomy" id="52824"/>
    <lineage>
        <taxon>Eukaryota</taxon>
        <taxon>Viridiplantae</taxon>
        <taxon>Streptophyta</taxon>
        <taxon>Embryophyta</taxon>
        <taxon>Tracheophyta</taxon>
        <taxon>Spermatophyta</taxon>
        <taxon>Magnoliopsida</taxon>
        <taxon>eudicotyledons</taxon>
        <taxon>Gunneridae</taxon>
        <taxon>Pentapetalae</taxon>
        <taxon>rosids</taxon>
        <taxon>malvids</taxon>
        <taxon>Brassicales</taxon>
        <taxon>Brassicaceae</taxon>
        <taxon>Brassiceae</taxon>
        <taxon>Brassica</taxon>
    </lineage>
</organism>
<reference evidence="2 3" key="1">
    <citation type="submission" date="2020-02" db="EMBL/GenBank/DDBJ databases">
        <authorList>
            <person name="Ma Q."/>
            <person name="Huang Y."/>
            <person name="Song X."/>
            <person name="Pei D."/>
        </authorList>
    </citation>
    <scope>NUCLEOTIDE SEQUENCE [LARGE SCALE GENOMIC DNA]</scope>
    <source>
        <strain evidence="2">Sxm20200214</strain>
        <tissue evidence="2">Leaf</tissue>
    </source>
</reference>
<name>A0A8X7SGI1_BRACI</name>
<protein>
    <recommendedName>
        <fullName evidence="1">FBD domain-containing protein</fullName>
    </recommendedName>
</protein>
<evidence type="ECO:0000313" key="2">
    <source>
        <dbReference type="EMBL" id="KAG2306619.1"/>
    </source>
</evidence>
<dbReference type="Pfam" id="PF08387">
    <property type="entry name" value="FBD"/>
    <property type="match status" value="1"/>
</dbReference>
<proteinExistence type="predicted"/>
<comment type="caution">
    <text evidence="2">The sequence shown here is derived from an EMBL/GenBank/DDBJ whole genome shotgun (WGS) entry which is preliminary data.</text>
</comment>
<gene>
    <name evidence="2" type="ORF">Bca52824_026367</name>
</gene>
<evidence type="ECO:0000313" key="3">
    <source>
        <dbReference type="Proteomes" id="UP000886595"/>
    </source>
</evidence>